<sequence length="115" mass="13238">MVVSTPEFELNLPPGVVAETFTYRNGRTTTIYRAPFPSEGPVRGLWEGYEALLFMYAHFVFVWPKAAGQVEVRHGTLTKSLLLWPNVPIEGQWCAETLRLFGVRWTRDHLAKFRL</sequence>
<reference evidence="1 2" key="1">
    <citation type="submission" date="2022-06" db="EMBL/GenBank/DDBJ databases">
        <title>Genomic Encyclopedia of Archaeal and Bacterial Type Strains, Phase II (KMG-II): from individual species to whole genera.</title>
        <authorList>
            <person name="Goeker M."/>
        </authorList>
    </citation>
    <scope>NUCLEOTIDE SEQUENCE [LARGE SCALE GENOMIC DNA]</scope>
    <source>
        <strain evidence="1 2">DSM 40477</strain>
    </source>
</reference>
<gene>
    <name evidence="1" type="ORF">LX15_001468</name>
</gene>
<dbReference type="Proteomes" id="UP001205311">
    <property type="component" value="Unassembled WGS sequence"/>
</dbReference>
<evidence type="ECO:0000313" key="2">
    <source>
        <dbReference type="Proteomes" id="UP001205311"/>
    </source>
</evidence>
<evidence type="ECO:0000313" key="1">
    <source>
        <dbReference type="EMBL" id="MCP2257782.1"/>
    </source>
</evidence>
<comment type="caution">
    <text evidence="1">The sequence shown here is derived from an EMBL/GenBank/DDBJ whole genome shotgun (WGS) entry which is preliminary data.</text>
</comment>
<name>A0ABT1HQL0_STRSD</name>
<dbReference type="EMBL" id="JAMTCP010000005">
    <property type="protein sequence ID" value="MCP2257782.1"/>
    <property type="molecule type" value="Genomic_DNA"/>
</dbReference>
<organism evidence="1 2">
    <name type="scientific">Streptoalloteichus tenebrarius (strain ATCC 17920 / DSM 40477 / JCM 4838 / CBS 697.72 / NBRC 16177 / NCIMB 11028 / NRRL B-12390 / A12253. 1 / ISP 5477)</name>
    <name type="common">Streptomyces tenebrarius</name>
    <dbReference type="NCBI Taxonomy" id="1933"/>
    <lineage>
        <taxon>Bacteria</taxon>
        <taxon>Bacillati</taxon>
        <taxon>Actinomycetota</taxon>
        <taxon>Actinomycetes</taxon>
        <taxon>Pseudonocardiales</taxon>
        <taxon>Pseudonocardiaceae</taxon>
        <taxon>Streptoalloteichus</taxon>
    </lineage>
</organism>
<accession>A0ABT1HQL0</accession>
<proteinExistence type="predicted"/>
<protein>
    <submittedName>
        <fullName evidence="1">Uncharacterized protein</fullName>
    </submittedName>
</protein>
<keyword evidence="2" id="KW-1185">Reference proteome</keyword>